<accession>A0ABR2VWD8</accession>
<evidence type="ECO:0000256" key="5">
    <source>
        <dbReference type="ARBA" id="ARBA00023136"/>
    </source>
</evidence>
<evidence type="ECO:0000313" key="9">
    <source>
        <dbReference type="Proteomes" id="UP001479436"/>
    </source>
</evidence>
<evidence type="ECO:0000256" key="1">
    <source>
        <dbReference type="ARBA" id="ARBA00004651"/>
    </source>
</evidence>
<dbReference type="InterPro" id="IPR052053">
    <property type="entry name" value="IM_YidH-like"/>
</dbReference>
<comment type="subcellular location">
    <subcellularLocation>
        <location evidence="1">Cell membrane</location>
        <topology evidence="1">Multi-pass membrane protein</topology>
    </subcellularLocation>
</comment>
<keyword evidence="3 6" id="KW-0812">Transmembrane</keyword>
<feature type="transmembrane region" description="Helical" evidence="6">
    <location>
        <begin position="133"/>
        <end position="152"/>
    </location>
</feature>
<sequence length="157" mass="17701">MTTPSIARETDPLLLPRTQSRSWLCESLRLESLLIVNNGSTARDQLGYERTFLAWIRFAIVLVSFGASILYRSEKGFLHLISPFGYELSFLVSVFYFIIGVVTIIMALTSYLRHQYIHSTSRAPIQSGQSMNILFILVAILTVVVTVVVLFYDSASE</sequence>
<evidence type="ECO:0000313" key="8">
    <source>
        <dbReference type="EMBL" id="KAK9708025.1"/>
    </source>
</evidence>
<dbReference type="PANTHER" id="PTHR34187">
    <property type="entry name" value="FGR18P"/>
    <property type="match status" value="1"/>
</dbReference>
<dbReference type="EMBL" id="JASJQH010007515">
    <property type="protein sequence ID" value="KAK9708025.1"/>
    <property type="molecule type" value="Genomic_DNA"/>
</dbReference>
<comment type="caution">
    <text evidence="8">The sequence shown here is derived from an EMBL/GenBank/DDBJ whole genome shotgun (WGS) entry which is preliminary data.</text>
</comment>
<reference evidence="8 9" key="1">
    <citation type="submission" date="2023-04" db="EMBL/GenBank/DDBJ databases">
        <title>Genome of Basidiobolus ranarum AG-B5.</title>
        <authorList>
            <person name="Stajich J.E."/>
            <person name="Carter-House D."/>
            <person name="Gryganskyi A."/>
        </authorList>
    </citation>
    <scope>NUCLEOTIDE SEQUENCE [LARGE SCALE GENOMIC DNA]</scope>
    <source>
        <strain evidence="8 9">AG-B5</strain>
    </source>
</reference>
<dbReference type="Proteomes" id="UP001479436">
    <property type="component" value="Unassembled WGS sequence"/>
</dbReference>
<keyword evidence="5 6" id="KW-0472">Membrane</keyword>
<protein>
    <recommendedName>
        <fullName evidence="7">DUF202 domain-containing protein</fullName>
    </recommendedName>
</protein>
<dbReference type="InterPro" id="IPR003807">
    <property type="entry name" value="DUF202"/>
</dbReference>
<gene>
    <name evidence="8" type="ORF">K7432_009878</name>
</gene>
<dbReference type="PANTHER" id="PTHR34187:SF2">
    <property type="entry name" value="DUF202 DOMAIN-CONTAINING PROTEIN"/>
    <property type="match status" value="1"/>
</dbReference>
<dbReference type="Pfam" id="PF02656">
    <property type="entry name" value="DUF202"/>
    <property type="match status" value="1"/>
</dbReference>
<name>A0ABR2VWD8_9FUNG</name>
<keyword evidence="2" id="KW-1003">Cell membrane</keyword>
<feature type="transmembrane region" description="Helical" evidence="6">
    <location>
        <begin position="52"/>
        <end position="71"/>
    </location>
</feature>
<keyword evidence="4 6" id="KW-1133">Transmembrane helix</keyword>
<evidence type="ECO:0000256" key="4">
    <source>
        <dbReference type="ARBA" id="ARBA00022989"/>
    </source>
</evidence>
<feature type="domain" description="DUF202" evidence="7">
    <location>
        <begin position="45"/>
        <end position="115"/>
    </location>
</feature>
<proteinExistence type="predicted"/>
<evidence type="ECO:0000256" key="6">
    <source>
        <dbReference type="SAM" id="Phobius"/>
    </source>
</evidence>
<evidence type="ECO:0000256" key="2">
    <source>
        <dbReference type="ARBA" id="ARBA00022475"/>
    </source>
</evidence>
<evidence type="ECO:0000259" key="7">
    <source>
        <dbReference type="Pfam" id="PF02656"/>
    </source>
</evidence>
<feature type="transmembrane region" description="Helical" evidence="6">
    <location>
        <begin position="91"/>
        <end position="112"/>
    </location>
</feature>
<evidence type="ECO:0000256" key="3">
    <source>
        <dbReference type="ARBA" id="ARBA00022692"/>
    </source>
</evidence>
<keyword evidence="9" id="KW-1185">Reference proteome</keyword>
<organism evidence="8 9">
    <name type="scientific">Basidiobolus ranarum</name>
    <dbReference type="NCBI Taxonomy" id="34480"/>
    <lineage>
        <taxon>Eukaryota</taxon>
        <taxon>Fungi</taxon>
        <taxon>Fungi incertae sedis</taxon>
        <taxon>Zoopagomycota</taxon>
        <taxon>Entomophthoromycotina</taxon>
        <taxon>Basidiobolomycetes</taxon>
        <taxon>Basidiobolales</taxon>
        <taxon>Basidiobolaceae</taxon>
        <taxon>Basidiobolus</taxon>
    </lineage>
</organism>